<evidence type="ECO:0000313" key="2">
    <source>
        <dbReference type="EMBL" id="KAF1689424.1"/>
    </source>
</evidence>
<keyword evidence="3" id="KW-1185">Reference proteome</keyword>
<protein>
    <submittedName>
        <fullName evidence="2">Uncharacterized protein</fullName>
    </submittedName>
</protein>
<comment type="caution">
    <text evidence="2">The sequence shown here is derived from an EMBL/GenBank/DDBJ whole genome shotgun (WGS) entry which is preliminary data.</text>
</comment>
<keyword evidence="1" id="KW-0732">Signal</keyword>
<organism evidence="2 3">
    <name type="scientific">Pseudoxanthomonas taiwanensis</name>
    <dbReference type="NCBI Taxonomy" id="176598"/>
    <lineage>
        <taxon>Bacteria</taxon>
        <taxon>Pseudomonadati</taxon>
        <taxon>Pseudomonadota</taxon>
        <taxon>Gammaproteobacteria</taxon>
        <taxon>Lysobacterales</taxon>
        <taxon>Lysobacteraceae</taxon>
        <taxon>Pseudoxanthomonas</taxon>
    </lineage>
</organism>
<dbReference type="Proteomes" id="UP000717981">
    <property type="component" value="Unassembled WGS sequence"/>
</dbReference>
<reference evidence="2" key="1">
    <citation type="submission" date="2017-10" db="EMBL/GenBank/DDBJ databases">
        <title>Whole genome sequencing of members of genus Pseudoxanthomonas.</title>
        <authorList>
            <person name="Kumar S."/>
            <person name="Bansal K."/>
            <person name="Kaur A."/>
            <person name="Patil P."/>
            <person name="Sharma S."/>
            <person name="Patil P.B."/>
        </authorList>
    </citation>
    <scope>NUCLEOTIDE SEQUENCE</scope>
    <source>
        <strain evidence="2">DSM 22914</strain>
    </source>
</reference>
<sequence>MKHRFLAAAVALSAAASAHAAHPRFVDFVVGNAHDRGFTQCDAAIRDAFAHAAGDDVRVITFQGEDRSSLRMVAVYGSPGDVVYTEAEFTRAGGRCRYSLNHTIVSNRSCAAEMAALPAFRFENETVGVVFTRNEGGVNRLLIPAGPAACTAIFIRDGDA</sequence>
<dbReference type="EMBL" id="PDWK01000021">
    <property type="protein sequence ID" value="KAF1689424.1"/>
    <property type="molecule type" value="Genomic_DNA"/>
</dbReference>
<gene>
    <name evidence="2" type="ORF">CR938_05845</name>
</gene>
<dbReference type="AlphaFoldDB" id="A0A921NTI3"/>
<accession>A0A921NTI3</accession>
<evidence type="ECO:0000256" key="1">
    <source>
        <dbReference type="SAM" id="SignalP"/>
    </source>
</evidence>
<dbReference type="RefSeq" id="WP_162124098.1">
    <property type="nucleotide sequence ID" value="NZ_PDWK01000021.1"/>
</dbReference>
<feature type="signal peptide" evidence="1">
    <location>
        <begin position="1"/>
        <end position="20"/>
    </location>
</feature>
<name>A0A921NTI3_9GAMM</name>
<feature type="chain" id="PRO_5036837348" evidence="1">
    <location>
        <begin position="21"/>
        <end position="160"/>
    </location>
</feature>
<evidence type="ECO:0000313" key="3">
    <source>
        <dbReference type="Proteomes" id="UP000717981"/>
    </source>
</evidence>
<proteinExistence type="predicted"/>